<evidence type="ECO:0000313" key="6">
    <source>
        <dbReference type="Proteomes" id="UP001152795"/>
    </source>
</evidence>
<dbReference type="EMBL" id="CACRXK020018819">
    <property type="protein sequence ID" value="CAB4032929.1"/>
    <property type="molecule type" value="Genomic_DNA"/>
</dbReference>
<proteinExistence type="predicted"/>
<dbReference type="InterPro" id="IPR001293">
    <property type="entry name" value="Znf_TRAF"/>
</dbReference>
<dbReference type="Pfam" id="PF02176">
    <property type="entry name" value="zf-TRAF"/>
    <property type="match status" value="1"/>
</dbReference>
<keyword evidence="6" id="KW-1185">Reference proteome</keyword>
<gene>
    <name evidence="5" type="ORF">PACLA_8A012952</name>
</gene>
<evidence type="ECO:0000313" key="5">
    <source>
        <dbReference type="EMBL" id="CAB4032929.1"/>
    </source>
</evidence>
<dbReference type="InterPro" id="IPR006652">
    <property type="entry name" value="Kelch_1"/>
</dbReference>
<accession>A0A7D9JMJ9</accession>
<dbReference type="Proteomes" id="UP001152795">
    <property type="component" value="Unassembled WGS sequence"/>
</dbReference>
<comment type="caution">
    <text evidence="5">The sequence shown here is derived from an EMBL/GenBank/DDBJ whole genome shotgun (WGS) entry which is preliminary data.</text>
</comment>
<evidence type="ECO:0000256" key="1">
    <source>
        <dbReference type="ARBA" id="ARBA00022441"/>
    </source>
</evidence>
<dbReference type="InterPro" id="IPR015915">
    <property type="entry name" value="Kelch-typ_b-propeller"/>
</dbReference>
<dbReference type="SUPFAM" id="SSF117281">
    <property type="entry name" value="Kelch motif"/>
    <property type="match status" value="2"/>
</dbReference>
<dbReference type="Pfam" id="PF01344">
    <property type="entry name" value="Kelch_1"/>
    <property type="match status" value="1"/>
</dbReference>
<dbReference type="OrthoDB" id="45365at2759"/>
<name>A0A7D9JMJ9_PARCT</name>
<evidence type="ECO:0000256" key="3">
    <source>
        <dbReference type="ARBA" id="ARBA00022771"/>
    </source>
</evidence>
<organism evidence="5 6">
    <name type="scientific">Paramuricea clavata</name>
    <name type="common">Red gorgonian</name>
    <name type="synonym">Violescent sea-whip</name>
    <dbReference type="NCBI Taxonomy" id="317549"/>
    <lineage>
        <taxon>Eukaryota</taxon>
        <taxon>Metazoa</taxon>
        <taxon>Cnidaria</taxon>
        <taxon>Anthozoa</taxon>
        <taxon>Octocorallia</taxon>
        <taxon>Malacalcyonacea</taxon>
        <taxon>Plexauridae</taxon>
        <taxon>Paramuricea</taxon>
    </lineage>
</organism>
<keyword evidence="4" id="KW-0862">Zinc</keyword>
<dbReference type="InterPro" id="IPR013083">
    <property type="entry name" value="Znf_RING/FYVE/PHD"/>
</dbReference>
<dbReference type="SUPFAM" id="SSF49599">
    <property type="entry name" value="TRAF domain-like"/>
    <property type="match status" value="1"/>
</dbReference>
<protein>
    <submittedName>
        <fullName evidence="5">Actin-binding IPP isoform X1</fullName>
    </submittedName>
</protein>
<dbReference type="AlphaFoldDB" id="A0A7D9JMJ9"/>
<dbReference type="PANTHER" id="PTHR45632">
    <property type="entry name" value="LD33804P"/>
    <property type="match status" value="1"/>
</dbReference>
<keyword evidence="1" id="KW-0880">Kelch repeat</keyword>
<dbReference type="Gene3D" id="2.120.10.80">
    <property type="entry name" value="Kelch-type beta propeller"/>
    <property type="match status" value="2"/>
</dbReference>
<sequence length="467" mass="51768">MQELTEEALSKPARSVTGYLDGLMINCEHKERGCVEFVELGLLETHISMCEYKPVTCPNERCEAVVNMADLEEHTSEVCEYRQVFCEDCGKNMSLKKYEKHGCFISKDVQAMKGVLFQMQHQVKEILNTQKEMLEAIRNLTTTVNKMSTGKVKAAPTRDPKPQGTIVVIGGDNGSVYSRCLNSVEMYSLVNQTWSKLAPMQQKRASPTAHFYNGQVMVTGGRCGVRSATRSIEHIEIPGKNVPVRALLDDLLPAELPFKCHGHKTTILNDHLWLVGGCVGSNPPSCSNAIYMTPVRSTGTFVVKCRMPKPLSFHSLEVVNGNELLIIGGSTTGYSRDAVETVLSYNTATNTLRELHPLPFPMLDIATVKHGEDVIIIGGSNKDDEELNTVFKYNLKKCECEQLPGMKHKRGECAAVISGNKVFVMGGFNNEEGYLSSVECFDLEHQVWHELPSMSEAKFKIAAVLVP</sequence>
<keyword evidence="3" id="KW-0863">Zinc-finger</keyword>
<dbReference type="PROSITE" id="PS51081">
    <property type="entry name" value="ZF_SIAH"/>
    <property type="match status" value="1"/>
</dbReference>
<dbReference type="Pfam" id="PF24681">
    <property type="entry name" value="Kelch_KLHDC2_KLHL20_DRC7"/>
    <property type="match status" value="1"/>
</dbReference>
<dbReference type="InterPro" id="IPR013010">
    <property type="entry name" value="Znf_SIAH"/>
</dbReference>
<evidence type="ECO:0000256" key="4">
    <source>
        <dbReference type="ARBA" id="ARBA00022833"/>
    </source>
</evidence>
<dbReference type="SMART" id="SM00612">
    <property type="entry name" value="Kelch"/>
    <property type="match status" value="4"/>
</dbReference>
<dbReference type="Gene3D" id="3.30.40.10">
    <property type="entry name" value="Zinc/RING finger domain, C3HC4 (zinc finger)"/>
    <property type="match status" value="1"/>
</dbReference>
<dbReference type="GO" id="GO:0008270">
    <property type="term" value="F:zinc ion binding"/>
    <property type="evidence" value="ECO:0007669"/>
    <property type="project" value="UniProtKB-KW"/>
</dbReference>
<dbReference type="PROSITE" id="PS50145">
    <property type="entry name" value="ZF_TRAF"/>
    <property type="match status" value="1"/>
</dbReference>
<keyword evidence="2" id="KW-0479">Metal-binding</keyword>
<reference evidence="5" key="1">
    <citation type="submission" date="2020-04" db="EMBL/GenBank/DDBJ databases">
        <authorList>
            <person name="Alioto T."/>
            <person name="Alioto T."/>
            <person name="Gomez Garrido J."/>
        </authorList>
    </citation>
    <scope>NUCLEOTIDE SEQUENCE</scope>
    <source>
        <strain evidence="5">A484AB</strain>
    </source>
</reference>
<evidence type="ECO:0000256" key="2">
    <source>
        <dbReference type="ARBA" id="ARBA00022723"/>
    </source>
</evidence>